<gene>
    <name evidence="2" type="ordered locus">SNE_A11170</name>
</gene>
<reference key="1">
    <citation type="journal article" date="2011" name="Mol. Biol. Evol.">
        <title>Unity in variety -- the pan-genome of the Chlamydiae.</title>
        <authorList>
            <person name="Collingro A."/>
            <person name="Tischler P."/>
            <person name="Weinmaier T."/>
            <person name="Penz T."/>
            <person name="Heinz E."/>
            <person name="Brunham R.C."/>
            <person name="Read T.D."/>
            <person name="Bavoil P.M."/>
            <person name="Sachse K."/>
            <person name="Kahane S."/>
            <person name="Friedman M.G."/>
            <person name="Rattei T."/>
            <person name="Myers G.S.A."/>
            <person name="Horn M."/>
        </authorList>
    </citation>
    <scope>NUCLEOTIDE SEQUENCE</scope>
    <source>
        <strain>Z</strain>
    </source>
</reference>
<sequence>MATSSATSTANQVAYSKLQTCVRKGYGIQVDSFTRDGVAYKRYVIPYDKDGNPIRRSELQRALDPANAGLQSVNIQKINDLAQSILDPHRDVHDTSEAKSRQNAFFDERGVHFVKSDEADDEDSVSHQKQSLTTAHLSTYSEAFGGIKDGMTGDQKAVLDLEAKLGSKTVEGMTRDEIDGALNQIDKKFVRLFRQHLAAASPTTTLKQVYEQALQIYVNDAVKTFQVSLNPDVEADVTKLLYKTAHEKFEPGVTVSKETWLEENVDNLGDPKYATAVFQAIHEVGTKETDPEKHTQTTADHAYKALISKVNDCWLEAHRLTAIARVDVIDVPVDDSRAAPLLASTPSHTGIHGSTDPEPSTKTVEAKTALKCNLEEEQKEQIDELNRLVGYATQIESASQKIGNSLSLVPVLGALPSSWLGGYIGTDYASQEEATEAWSTAVKKVAENWTVPGFDTEEKNLLLYSAPVENFLRTKISELRKEVAEREEKINFAKKPTDFVSDLQQLKEERTRKIEARDKAYRGPFGSKSTLQAKVDELDAKITLKQNVLDQWKTPAGKIELLTSLLHHDVSSVTPQLKDFASLREKLGKTNYPLDLTKEEIAALQTWKIAIPSGTTIDSSDPTLLLSSLDSYLKDKIVEQFLPEIKTKIEDAVMDGDYNTWKSETKNSNFRTAIELLEDLSKPENVLDTSSITAKQRLFALKLAHESISPPETDPTVWKQKMLAKLKEEEFKAIHPELDRRAAELTSKNLKALESDPDYTNWDKKAAHYQKLHQYLRGLLPAQSLTKEALYAYLSLPEVPDTITDPAKKITFLIEQARANYVLCKLNETGMPTHDVSWKPTPKDFRDARAWLKDPVSSEPSPESRAIIIAGVLTQEMDKSNLISELDKVIRVIDLEELPELDGVDGYDPSKEDLLKVEAFLNGRSEEPLTISQIKTYKKMKKNTPPPTEKPLEKAAHYQKQIAAGLFKQVTEGVDVRGWNGTTEHFEEALSWLASTSHTEPSEDVKKALASIKNPDDRNNTFELVENRLNYALRPLTLESVAKPDNTDDYTPTSADYATVFQYINGDSSTDLTENQLRTFKQLQTDVPLTFNEKDRHYRINSKAGERILLTEVAGDPANVDTHVPTSADYTAVLNYINGVSDTALTDDQLRTFKQLQMGAPHAPKDKIKYYRENLTTAIQVISLESEVAPSNTDAYKPTQEDFQAVADYLRDSSRGPLTDNQLRTFKQLQTGAPHAPKDKIKHYPRILDTSLLENSEARLEVQRNHSGTNWATVWVNVKAEKDFNLSSVDPRTVKKGHFTSALTKLKTGLVLTPEEKHAVKTVYDILNSRIKPGDTDLIKGYIFAVLFLNYATSVSV</sequence>
<proteinExistence type="predicted"/>
<feature type="region of interest" description="Disordered" evidence="1">
    <location>
        <begin position="341"/>
        <end position="361"/>
    </location>
</feature>
<evidence type="ECO:0000313" key="2">
    <source>
        <dbReference type="EMBL" id="CCB88994.1"/>
    </source>
</evidence>
<dbReference type="HOGENOM" id="CLU_257233_0_0_0"/>
<evidence type="ECO:0000256" key="1">
    <source>
        <dbReference type="SAM" id="MobiDB-lite"/>
    </source>
</evidence>
<dbReference type="RefSeq" id="WP_013943461.1">
    <property type="nucleotide sequence ID" value="NC_015713.1"/>
</dbReference>
<reference evidence="2 3" key="2">
    <citation type="journal article" date="2011" name="Mol. Biol. Evol.">
        <title>Unity in variety--the pan-genome of the Chlamydiae.</title>
        <authorList>
            <person name="Collingro A."/>
            <person name="Tischler P."/>
            <person name="Weinmaier T."/>
            <person name="Penz T."/>
            <person name="Heinz E."/>
            <person name="Brunham R.C."/>
            <person name="Read T.D."/>
            <person name="Bavoil P.M."/>
            <person name="Sachse K."/>
            <person name="Kahane S."/>
            <person name="Friedman M.G."/>
            <person name="Rattei T."/>
            <person name="Myers G.S."/>
            <person name="Horn M."/>
        </authorList>
    </citation>
    <scope>NUCLEOTIDE SEQUENCE [LARGE SCALE GENOMIC DNA]</scope>
    <source>
        <strain evidence="3">ATCC VR-1471 / Z</strain>
    </source>
</reference>
<dbReference type="Proteomes" id="UP000000496">
    <property type="component" value="Chromosome gsn.131"/>
</dbReference>
<protein>
    <submittedName>
        <fullName evidence="2">Uncharacterized protein</fullName>
    </submittedName>
</protein>
<dbReference type="EMBL" id="FR872582">
    <property type="protein sequence ID" value="CCB88994.1"/>
    <property type="molecule type" value="Genomic_DNA"/>
</dbReference>
<evidence type="ECO:0000313" key="3">
    <source>
        <dbReference type="Proteomes" id="UP000000496"/>
    </source>
</evidence>
<name>F8L4X4_SIMNZ</name>
<accession>F8L4X4</accession>
<dbReference type="KEGG" id="sng:SNE_A11170"/>
<keyword evidence="3" id="KW-1185">Reference proteome</keyword>
<organism evidence="2 3">
    <name type="scientific">Simkania negevensis (strain ATCC VR-1471 / DSM 27360 / Z)</name>
    <dbReference type="NCBI Taxonomy" id="331113"/>
    <lineage>
        <taxon>Bacteria</taxon>
        <taxon>Pseudomonadati</taxon>
        <taxon>Chlamydiota</taxon>
        <taxon>Chlamydiia</taxon>
        <taxon>Parachlamydiales</taxon>
        <taxon>Simkaniaceae</taxon>
        <taxon>Simkania</taxon>
    </lineage>
</organism>